<organism evidence="2 3">
    <name type="scientific">Dryococelus australis</name>
    <dbReference type="NCBI Taxonomy" id="614101"/>
    <lineage>
        <taxon>Eukaryota</taxon>
        <taxon>Metazoa</taxon>
        <taxon>Ecdysozoa</taxon>
        <taxon>Arthropoda</taxon>
        <taxon>Hexapoda</taxon>
        <taxon>Insecta</taxon>
        <taxon>Pterygota</taxon>
        <taxon>Neoptera</taxon>
        <taxon>Polyneoptera</taxon>
        <taxon>Phasmatodea</taxon>
        <taxon>Verophasmatodea</taxon>
        <taxon>Anareolatae</taxon>
        <taxon>Phasmatidae</taxon>
        <taxon>Eurycanthinae</taxon>
        <taxon>Dryococelus</taxon>
    </lineage>
</organism>
<protein>
    <submittedName>
        <fullName evidence="2">Uncharacterized protein</fullName>
    </submittedName>
</protein>
<feature type="region of interest" description="Disordered" evidence="1">
    <location>
        <begin position="1"/>
        <end position="37"/>
    </location>
</feature>
<keyword evidence="3" id="KW-1185">Reference proteome</keyword>
<feature type="compositionally biased region" description="Basic and acidic residues" evidence="1">
    <location>
        <begin position="28"/>
        <end position="37"/>
    </location>
</feature>
<proteinExistence type="predicted"/>
<gene>
    <name evidence="2" type="ORF">PR048_007532</name>
</gene>
<reference evidence="2 3" key="1">
    <citation type="submission" date="2023-02" db="EMBL/GenBank/DDBJ databases">
        <title>LHISI_Scaffold_Assembly.</title>
        <authorList>
            <person name="Stuart O.P."/>
            <person name="Cleave R."/>
            <person name="Magrath M.J.L."/>
            <person name="Mikheyev A.S."/>
        </authorList>
    </citation>
    <scope>NUCLEOTIDE SEQUENCE [LARGE SCALE GENOMIC DNA]</scope>
    <source>
        <strain evidence="2">Daus_M_001</strain>
        <tissue evidence="2">Leg muscle</tissue>
    </source>
</reference>
<dbReference type="EMBL" id="JARBHB010000003">
    <property type="protein sequence ID" value="KAJ8888046.1"/>
    <property type="molecule type" value="Genomic_DNA"/>
</dbReference>
<name>A0ABQ9HUH5_9NEOP</name>
<evidence type="ECO:0000313" key="3">
    <source>
        <dbReference type="Proteomes" id="UP001159363"/>
    </source>
</evidence>
<dbReference type="Proteomes" id="UP001159363">
    <property type="component" value="Chromosome 3"/>
</dbReference>
<sequence>MKGRGGNGRSPTRLAEQRHRPARFPQRKSGDPTGDRTRFALVGGGWANRSATAAPPTLKNQFQFPAGSLPDLRTRGNSAGRCRWSTGFLGDIPFPRPFIPMLLHIQLASPSSALKTPMRRPAHCGRLHETIFVVPATTRLPAYILTGVLSDTRPPHSHIKGTAPPCVLTYCVFLACNCLKASVRQGEEVKQELMSTGRSLERELRYVIANQSSSATLSTRLCAPTCATHPFRGLSGAAARLFTSHLSELGLIPGGATPGFRPWDSCRTTLIGGFSRGSPVSPALAVLLDTRLISNSSVPKPFVNIGSSLQTCPQWYYISDILKGLNTTFRGKAGIPSYRRGDTANTTQTSTGVFLGRRLLQPVREPASVPLFNDRCKLDVWNTWRCFGGSSRGICRPGKSFGVKSMNPRWQAGIRLDHGVLMVDKGEARRVGNCTGMQEWGKREIPRKSGDQRHRPT</sequence>
<comment type="caution">
    <text evidence="2">The sequence shown here is derived from an EMBL/GenBank/DDBJ whole genome shotgun (WGS) entry which is preliminary data.</text>
</comment>
<accession>A0ABQ9HUH5</accession>
<evidence type="ECO:0000256" key="1">
    <source>
        <dbReference type="SAM" id="MobiDB-lite"/>
    </source>
</evidence>
<evidence type="ECO:0000313" key="2">
    <source>
        <dbReference type="EMBL" id="KAJ8888046.1"/>
    </source>
</evidence>